<dbReference type="InterPro" id="IPR012675">
    <property type="entry name" value="Beta-grasp_dom_sf"/>
</dbReference>
<dbReference type="PANTHER" id="PTHR43644:SF1">
    <property type="entry name" value="NAD(P)H-FLAVIN REDUCTASE"/>
    <property type="match status" value="1"/>
</dbReference>
<keyword evidence="1" id="KW-0285">Flavoprotein</keyword>
<dbReference type="Proteomes" id="UP001300692">
    <property type="component" value="Unassembled WGS sequence"/>
</dbReference>
<sequence length="107" mass="12511">MPKIVIQNLHNREIYTNEENKNLLEIIHENQVDWMFACGGKGRCTTCRAQVQEGLEHFSELTAAEIKFKNMDRLKENERLACQCKIQGDVVIRVAEENKFMHLNYSN</sequence>
<evidence type="ECO:0000256" key="2">
    <source>
        <dbReference type="ARBA" id="ARBA00022827"/>
    </source>
</evidence>
<name>A0ABT3CYN9_9BACT</name>
<dbReference type="PANTHER" id="PTHR43644">
    <property type="entry name" value="NA(+)-TRANSLOCATING NADH-QUINONE REDUCTASE SUBUNIT"/>
    <property type="match status" value="1"/>
</dbReference>
<dbReference type="SUPFAM" id="SSF54292">
    <property type="entry name" value="2Fe-2S ferredoxin-like"/>
    <property type="match status" value="1"/>
</dbReference>
<keyword evidence="5" id="KW-1185">Reference proteome</keyword>
<dbReference type="PROSITE" id="PS51085">
    <property type="entry name" value="2FE2S_FER_2"/>
    <property type="match status" value="1"/>
</dbReference>
<accession>A0ABT3CYN9</accession>
<dbReference type="InterPro" id="IPR036010">
    <property type="entry name" value="2Fe-2S_ferredoxin-like_sf"/>
</dbReference>
<dbReference type="Pfam" id="PF00111">
    <property type="entry name" value="Fer2"/>
    <property type="match status" value="1"/>
</dbReference>
<evidence type="ECO:0000259" key="3">
    <source>
        <dbReference type="PROSITE" id="PS51085"/>
    </source>
</evidence>
<dbReference type="EMBL" id="JAOYOD010000001">
    <property type="protein sequence ID" value="MCV9388605.1"/>
    <property type="molecule type" value="Genomic_DNA"/>
</dbReference>
<proteinExistence type="predicted"/>
<evidence type="ECO:0000256" key="1">
    <source>
        <dbReference type="ARBA" id="ARBA00022630"/>
    </source>
</evidence>
<comment type="caution">
    <text evidence="4">The sequence shown here is derived from an EMBL/GenBank/DDBJ whole genome shotgun (WGS) entry which is preliminary data.</text>
</comment>
<protein>
    <submittedName>
        <fullName evidence="4">(2Fe-2S)-binding protein</fullName>
    </submittedName>
</protein>
<evidence type="ECO:0000313" key="4">
    <source>
        <dbReference type="EMBL" id="MCV9388605.1"/>
    </source>
</evidence>
<dbReference type="RefSeq" id="WP_264139485.1">
    <property type="nucleotide sequence ID" value="NZ_JAOYOD010000001.1"/>
</dbReference>
<reference evidence="4 5" key="1">
    <citation type="submission" date="2022-10" db="EMBL/GenBank/DDBJ databases">
        <title>Comparative genomics and taxonomic characterization of three novel marine species of genus Reichenbachiella exhibiting antioxidant and polysaccharide degradation activities.</title>
        <authorList>
            <person name="Muhammad N."/>
            <person name="Lee Y.-J."/>
            <person name="Ko J."/>
            <person name="Kim S.-G."/>
        </authorList>
    </citation>
    <scope>NUCLEOTIDE SEQUENCE [LARGE SCALE GENOMIC DNA]</scope>
    <source>
        <strain evidence="4 5">ABR2-5</strain>
    </source>
</reference>
<dbReference type="Gene3D" id="3.10.20.30">
    <property type="match status" value="1"/>
</dbReference>
<feature type="domain" description="2Fe-2S ferredoxin-type" evidence="3">
    <location>
        <begin position="2"/>
        <end position="98"/>
    </location>
</feature>
<evidence type="ECO:0000313" key="5">
    <source>
        <dbReference type="Proteomes" id="UP001300692"/>
    </source>
</evidence>
<gene>
    <name evidence="4" type="ORF">N7U62_18105</name>
</gene>
<keyword evidence="2" id="KW-0274">FAD</keyword>
<dbReference type="CDD" id="cd00207">
    <property type="entry name" value="fer2"/>
    <property type="match status" value="1"/>
</dbReference>
<dbReference type="InterPro" id="IPR001041">
    <property type="entry name" value="2Fe-2S_ferredoxin-type"/>
</dbReference>
<organism evidence="4 5">
    <name type="scientific">Reichenbachiella ulvae</name>
    <dbReference type="NCBI Taxonomy" id="2980104"/>
    <lineage>
        <taxon>Bacteria</taxon>
        <taxon>Pseudomonadati</taxon>
        <taxon>Bacteroidota</taxon>
        <taxon>Cytophagia</taxon>
        <taxon>Cytophagales</taxon>
        <taxon>Reichenbachiellaceae</taxon>
        <taxon>Reichenbachiella</taxon>
    </lineage>
</organism>